<accession>A0A974PMT8</accession>
<sequence length="77" mass="8642">MTRLSIDWDDEGAYAVISRPGQEAERVPLTHRDAVRLMSEAAEVVLVEEGRRAAKYNPSRRDYTEGEAPHFIGVLGE</sequence>
<keyword evidence="2" id="KW-1185">Reference proteome</keyword>
<gene>
    <name evidence="1" type="ORF">EZH22_24315</name>
</gene>
<dbReference type="EMBL" id="CP063362">
    <property type="protein sequence ID" value="QRG06079.1"/>
    <property type="molecule type" value="Genomic_DNA"/>
</dbReference>
<dbReference type="Proteomes" id="UP000596427">
    <property type="component" value="Chromosome"/>
</dbReference>
<dbReference type="RefSeq" id="WP_203192954.1">
    <property type="nucleotide sequence ID" value="NZ_CP063362.1"/>
</dbReference>
<dbReference type="KEGG" id="xdi:EZH22_24315"/>
<protein>
    <submittedName>
        <fullName evidence="1">Uncharacterized protein</fullName>
    </submittedName>
</protein>
<dbReference type="AlphaFoldDB" id="A0A974PMT8"/>
<name>A0A974PMT8_9HYPH</name>
<proteinExistence type="predicted"/>
<evidence type="ECO:0000313" key="1">
    <source>
        <dbReference type="EMBL" id="QRG06079.1"/>
    </source>
</evidence>
<evidence type="ECO:0000313" key="2">
    <source>
        <dbReference type="Proteomes" id="UP000596427"/>
    </source>
</evidence>
<reference evidence="1 2" key="1">
    <citation type="submission" date="2020-10" db="EMBL/GenBank/DDBJ databases">
        <title>Degradation of 1,4-Dioxane by Xanthobacter sp. YN2, via a Novel Group-2 Soluble Di-Iron Monooxygenase.</title>
        <authorList>
            <person name="Ma F."/>
            <person name="Wang Y."/>
            <person name="Yang J."/>
            <person name="Guo H."/>
            <person name="Su D."/>
            <person name="Yu L."/>
        </authorList>
    </citation>
    <scope>NUCLEOTIDE SEQUENCE [LARGE SCALE GENOMIC DNA]</scope>
    <source>
        <strain evidence="1 2">YN2</strain>
    </source>
</reference>
<organism evidence="1 2">
    <name type="scientific">Xanthobacter dioxanivorans</name>
    <dbReference type="NCBI Taxonomy" id="2528964"/>
    <lineage>
        <taxon>Bacteria</taxon>
        <taxon>Pseudomonadati</taxon>
        <taxon>Pseudomonadota</taxon>
        <taxon>Alphaproteobacteria</taxon>
        <taxon>Hyphomicrobiales</taxon>
        <taxon>Xanthobacteraceae</taxon>
        <taxon>Xanthobacter</taxon>
    </lineage>
</organism>